<feature type="compositionally biased region" description="Acidic residues" evidence="1">
    <location>
        <begin position="48"/>
        <end position="58"/>
    </location>
</feature>
<dbReference type="InterPro" id="IPR008254">
    <property type="entry name" value="Flavodoxin/NO_synth"/>
</dbReference>
<dbReference type="Gene3D" id="3.40.50.360">
    <property type="match status" value="1"/>
</dbReference>
<evidence type="ECO:0000313" key="6">
    <source>
        <dbReference type="Proteomes" id="UP000260793"/>
    </source>
</evidence>
<dbReference type="EMBL" id="QSQN01000043">
    <property type="protein sequence ID" value="RGK37226.1"/>
    <property type="molecule type" value="Genomic_DNA"/>
</dbReference>
<dbReference type="Pfam" id="PF12682">
    <property type="entry name" value="Flavodoxin_4"/>
    <property type="match status" value="1"/>
</dbReference>
<feature type="chain" id="PRO_5038233609" evidence="2">
    <location>
        <begin position="23"/>
        <end position="227"/>
    </location>
</feature>
<sequence>MNKTLKSILSLVLCVCFVLALSACGKQNNDTTANNTDTNVSNNNVTDDNTDDSADITPEESTAGDSNILVAYFSWSGNTQQVANWISDKTGGELFRIIPEVEYTEDDVFDRAQDELNNGTRPPLSSHIDQEVMEQYDVIFVGFPIWWYDLPMPVWSFLEEYDLSGKTIIPFFTHNGSSSGASSISTVAELCPDSTVLTDDYFTYSGNNVDEAESAVDEWLTELGYNN</sequence>
<reference evidence="6 7" key="1">
    <citation type="submission" date="2018-08" db="EMBL/GenBank/DDBJ databases">
        <title>A genome reference for cultivated species of the human gut microbiota.</title>
        <authorList>
            <person name="Zou Y."/>
            <person name="Xue W."/>
            <person name="Luo G."/>
        </authorList>
    </citation>
    <scope>NUCLEOTIDE SEQUENCE [LARGE SCALE GENOMIC DNA]</scope>
    <source>
        <strain evidence="5 7">AM09-9</strain>
        <strain evidence="4 6">TF11-7</strain>
    </source>
</reference>
<dbReference type="GO" id="GO:0010181">
    <property type="term" value="F:FMN binding"/>
    <property type="evidence" value="ECO:0007669"/>
    <property type="project" value="InterPro"/>
</dbReference>
<dbReference type="Proteomes" id="UP000260793">
    <property type="component" value="Unassembled WGS sequence"/>
</dbReference>
<evidence type="ECO:0000313" key="5">
    <source>
        <dbReference type="EMBL" id="RHJ58889.1"/>
    </source>
</evidence>
<feature type="signal peptide" evidence="2">
    <location>
        <begin position="1"/>
        <end position="22"/>
    </location>
</feature>
<evidence type="ECO:0000256" key="2">
    <source>
        <dbReference type="SAM" id="SignalP"/>
    </source>
</evidence>
<evidence type="ECO:0000256" key="1">
    <source>
        <dbReference type="SAM" id="MobiDB-lite"/>
    </source>
</evidence>
<comment type="caution">
    <text evidence="4">The sequence shown here is derived from an EMBL/GenBank/DDBJ whole genome shotgun (WGS) entry which is preliminary data.</text>
</comment>
<protein>
    <submittedName>
        <fullName evidence="4">Flavodoxin</fullName>
    </submittedName>
</protein>
<dbReference type="AlphaFoldDB" id="A0A3E4LIN9"/>
<dbReference type="InterPro" id="IPR029039">
    <property type="entry name" value="Flavoprotein-like_sf"/>
</dbReference>
<feature type="region of interest" description="Disordered" evidence="1">
    <location>
        <begin position="28"/>
        <end position="61"/>
    </location>
</feature>
<feature type="domain" description="Flavodoxin-like" evidence="3">
    <location>
        <begin position="68"/>
        <end position="227"/>
    </location>
</feature>
<organism evidence="4 6">
    <name type="scientific">[Ruminococcus] lactaris</name>
    <dbReference type="NCBI Taxonomy" id="46228"/>
    <lineage>
        <taxon>Bacteria</taxon>
        <taxon>Bacillati</taxon>
        <taxon>Bacillota</taxon>
        <taxon>Clostridia</taxon>
        <taxon>Lachnospirales</taxon>
        <taxon>Lachnospiraceae</taxon>
        <taxon>Mediterraneibacter</taxon>
    </lineage>
</organism>
<feature type="compositionally biased region" description="Low complexity" evidence="1">
    <location>
        <begin position="28"/>
        <end position="47"/>
    </location>
</feature>
<accession>A0A3E4LIN9</accession>
<dbReference type="GO" id="GO:0016651">
    <property type="term" value="F:oxidoreductase activity, acting on NAD(P)H"/>
    <property type="evidence" value="ECO:0007669"/>
    <property type="project" value="UniProtKB-ARBA"/>
</dbReference>
<dbReference type="PANTHER" id="PTHR39201:SF1">
    <property type="entry name" value="FLAVODOXIN-LIKE DOMAIN-CONTAINING PROTEIN"/>
    <property type="match status" value="1"/>
</dbReference>
<gene>
    <name evidence="5" type="ORF">DW116_11410</name>
    <name evidence="4" type="ORF">DXD17_12880</name>
</gene>
<evidence type="ECO:0000313" key="4">
    <source>
        <dbReference type="EMBL" id="RGK37226.1"/>
    </source>
</evidence>
<dbReference type="PROSITE" id="PS50902">
    <property type="entry name" value="FLAVODOXIN_LIKE"/>
    <property type="match status" value="1"/>
</dbReference>
<dbReference type="Proteomes" id="UP000285832">
    <property type="component" value="Unassembled WGS sequence"/>
</dbReference>
<dbReference type="PROSITE" id="PS51257">
    <property type="entry name" value="PROKAR_LIPOPROTEIN"/>
    <property type="match status" value="1"/>
</dbReference>
<proteinExistence type="predicted"/>
<evidence type="ECO:0000313" key="7">
    <source>
        <dbReference type="Proteomes" id="UP000285832"/>
    </source>
</evidence>
<dbReference type="SUPFAM" id="SSF52218">
    <property type="entry name" value="Flavoproteins"/>
    <property type="match status" value="1"/>
</dbReference>
<keyword evidence="2" id="KW-0732">Signal</keyword>
<dbReference type="EMBL" id="QRMI01000035">
    <property type="protein sequence ID" value="RHJ58889.1"/>
    <property type="molecule type" value="Genomic_DNA"/>
</dbReference>
<dbReference type="PANTHER" id="PTHR39201">
    <property type="entry name" value="EXPORTED PROTEIN-RELATED"/>
    <property type="match status" value="1"/>
</dbReference>
<name>A0A3E4LIN9_9FIRM</name>
<dbReference type="RefSeq" id="WP_005608380.1">
    <property type="nucleotide sequence ID" value="NZ_CABKOA010000047.1"/>
</dbReference>
<evidence type="ECO:0000259" key="3">
    <source>
        <dbReference type="PROSITE" id="PS50902"/>
    </source>
</evidence>
<dbReference type="GeneID" id="77335375"/>